<dbReference type="PANTHER" id="PTHR30520">
    <property type="entry name" value="FORMATE TRANSPORTER-RELATED"/>
    <property type="match status" value="1"/>
</dbReference>
<evidence type="ECO:0000256" key="1">
    <source>
        <dbReference type="ARBA" id="ARBA00004141"/>
    </source>
</evidence>
<feature type="transmembrane region" description="Helical" evidence="6">
    <location>
        <begin position="239"/>
        <end position="259"/>
    </location>
</feature>
<dbReference type="RefSeq" id="WP_379559564.1">
    <property type="nucleotide sequence ID" value="NZ_JBHTJS010000061.1"/>
</dbReference>
<keyword evidence="3 6" id="KW-1133">Transmembrane helix</keyword>
<dbReference type="Gene3D" id="1.20.1080.10">
    <property type="entry name" value="Glycerol uptake facilitator protein"/>
    <property type="match status" value="1"/>
</dbReference>
<keyword evidence="4 6" id="KW-0472">Membrane</keyword>
<name>A0ABW3KJY9_9GAMM</name>
<dbReference type="InterPro" id="IPR000292">
    <property type="entry name" value="For/NO2_transpt"/>
</dbReference>
<gene>
    <name evidence="7" type="ORF">ACFQ1C_15435</name>
</gene>
<evidence type="ECO:0000256" key="3">
    <source>
        <dbReference type="ARBA" id="ARBA00022989"/>
    </source>
</evidence>
<feature type="transmembrane region" description="Helical" evidence="6">
    <location>
        <begin position="163"/>
        <end position="185"/>
    </location>
</feature>
<feature type="transmembrane region" description="Helical" evidence="6">
    <location>
        <begin position="279"/>
        <end position="303"/>
    </location>
</feature>
<evidence type="ECO:0000256" key="6">
    <source>
        <dbReference type="SAM" id="Phobius"/>
    </source>
</evidence>
<evidence type="ECO:0000256" key="4">
    <source>
        <dbReference type="ARBA" id="ARBA00023136"/>
    </source>
</evidence>
<evidence type="ECO:0000313" key="7">
    <source>
        <dbReference type="EMBL" id="MFD1009539.1"/>
    </source>
</evidence>
<evidence type="ECO:0000313" key="8">
    <source>
        <dbReference type="Proteomes" id="UP001597048"/>
    </source>
</evidence>
<feature type="transmembrane region" description="Helical" evidence="6">
    <location>
        <begin position="214"/>
        <end position="232"/>
    </location>
</feature>
<evidence type="ECO:0000256" key="5">
    <source>
        <dbReference type="SAM" id="MobiDB-lite"/>
    </source>
</evidence>
<sequence length="310" mass="33792">MSDMKANRSDDAEKKAKEAADDRETRARVKDRESREQTPTSSEKSLTRKERDSVAEHGSLSALTVYSIILREGEDELQRPKISLWWSGVAAGIGISTSVIAEGIIRSNLGSDHPYLTLIESLGYTFGFVLVILCRLQLFTENTITVVLPVLADPTRNRFYCVARLWGVVLIANFIGTFLTAAISVHGGIFSADILVAILEISHHVAELTPAETFLRGIPSGFFIAALVWMLPSAKGAEVLVIVMFTWLIAAGGFTHVVAGSNEIFVLVLNGEMNIFTGFIDHILPVLIGNILGGTGLFAMLAYGQVHEEM</sequence>
<dbReference type="Pfam" id="PF01226">
    <property type="entry name" value="Form_Nir_trans"/>
    <property type="match status" value="1"/>
</dbReference>
<proteinExistence type="predicted"/>
<dbReference type="InterPro" id="IPR023271">
    <property type="entry name" value="Aquaporin-like"/>
</dbReference>
<reference evidence="8" key="1">
    <citation type="journal article" date="2019" name="Int. J. Syst. Evol. Microbiol.">
        <title>The Global Catalogue of Microorganisms (GCM) 10K type strain sequencing project: providing services to taxonomists for standard genome sequencing and annotation.</title>
        <authorList>
            <consortium name="The Broad Institute Genomics Platform"/>
            <consortium name="The Broad Institute Genome Sequencing Center for Infectious Disease"/>
            <person name="Wu L."/>
            <person name="Ma J."/>
        </authorList>
    </citation>
    <scope>NUCLEOTIDE SEQUENCE [LARGE SCALE GENOMIC DNA]</scope>
    <source>
        <strain evidence="8">CCUG 60525</strain>
    </source>
</reference>
<dbReference type="Proteomes" id="UP001597048">
    <property type="component" value="Unassembled WGS sequence"/>
</dbReference>
<comment type="subcellular location">
    <subcellularLocation>
        <location evidence="1">Membrane</location>
        <topology evidence="1">Multi-pass membrane protein</topology>
    </subcellularLocation>
</comment>
<feature type="region of interest" description="Disordered" evidence="5">
    <location>
        <begin position="1"/>
        <end position="53"/>
    </location>
</feature>
<comment type="caution">
    <text evidence="7">The sequence shown here is derived from an EMBL/GenBank/DDBJ whole genome shotgun (WGS) entry which is preliminary data.</text>
</comment>
<feature type="transmembrane region" description="Helical" evidence="6">
    <location>
        <begin position="84"/>
        <end position="105"/>
    </location>
</feature>
<accession>A0ABW3KJY9</accession>
<dbReference type="PANTHER" id="PTHR30520:SF2">
    <property type="entry name" value="INNER MEMBRANE PROTEIN YFDC"/>
    <property type="match status" value="1"/>
</dbReference>
<keyword evidence="2 6" id="KW-0812">Transmembrane</keyword>
<dbReference type="EMBL" id="JBHTJS010000061">
    <property type="protein sequence ID" value="MFD1009539.1"/>
    <property type="molecule type" value="Genomic_DNA"/>
</dbReference>
<protein>
    <submittedName>
        <fullName evidence="7">Formate/nitrite transporter family protein</fullName>
    </submittedName>
</protein>
<keyword evidence="8" id="KW-1185">Reference proteome</keyword>
<evidence type="ECO:0000256" key="2">
    <source>
        <dbReference type="ARBA" id="ARBA00022692"/>
    </source>
</evidence>
<feature type="compositionally biased region" description="Basic and acidic residues" evidence="5">
    <location>
        <begin position="1"/>
        <end position="36"/>
    </location>
</feature>
<organism evidence="7 8">
    <name type="scientific">Oceanisphaera ostreae</name>
    <dbReference type="NCBI Taxonomy" id="914151"/>
    <lineage>
        <taxon>Bacteria</taxon>
        <taxon>Pseudomonadati</taxon>
        <taxon>Pseudomonadota</taxon>
        <taxon>Gammaproteobacteria</taxon>
        <taxon>Aeromonadales</taxon>
        <taxon>Aeromonadaceae</taxon>
        <taxon>Oceanisphaera</taxon>
    </lineage>
</organism>